<dbReference type="RefSeq" id="WP_209996678.1">
    <property type="nucleotide sequence ID" value="NZ_BAAAJY010000003.1"/>
</dbReference>
<dbReference type="Gene3D" id="1.10.30.50">
    <property type="match status" value="1"/>
</dbReference>
<dbReference type="EMBL" id="JAGIOF010000001">
    <property type="protein sequence ID" value="MBP2385767.1"/>
    <property type="molecule type" value="Genomic_DNA"/>
</dbReference>
<sequence>MSTMAQGDCGDTPVDKTTSAVLAAIRGVLSAANPAAPVDDLRILAVLGPVLSTTADRAMRGIKGSPVQAAAFAHFAEQPYRVAGYAQILSAGACVEADAHTCAEEPLAELNQVLGRGDEFAAGTLALPVDQTIPAGRKPLNRDTADLLKNLLRLTYFQAKHRVDSYEKLLPHRGPGGSVRQPEFPRLGEILRDAVADPRLIANTAGKLGSMAPALEAQPNPAESAAELEAVAARAVTDQDAGTVGRMLREANVRLDETAIERDEAAIRPFLGLRFRGKKPTGYQWELTTDAEGNELLTTLADDLNNPRTASGDRISPPSGPPSGPAAGQPARPIPEWAVGSGIPPEDRPREGFTDVGQPSSTTDRDTLPGERPAEANARARAQRLLQAVLDAVRTGSNPGVTADPGMSMNSRVDMLVMIDYDSLTGASEAPGLTGHGDYLAAATARRLACNAGILPLVMGGNSQPLDLGRKRRFFTKGQKRAIAARDRGCINPGCSMAVNRTEAHHIDPWSQGGQTRVNKGVLLCVGCHSAHHAGHFGIEFIKDIPFVVLPVSRDPLQRPMRNWVFHPESAAA</sequence>
<feature type="domain" description="HNH nuclease" evidence="3">
    <location>
        <begin position="478"/>
        <end position="530"/>
    </location>
</feature>
<comment type="caution">
    <text evidence="4">The sequence shown here is derived from an EMBL/GenBank/DDBJ whole genome shotgun (WGS) entry which is preliminary data.</text>
</comment>
<accession>A0ABS4XBB8</accession>
<evidence type="ECO:0000256" key="1">
    <source>
        <dbReference type="ARBA" id="ARBA00023450"/>
    </source>
</evidence>
<dbReference type="InterPro" id="IPR002711">
    <property type="entry name" value="HNH"/>
</dbReference>
<evidence type="ECO:0000259" key="3">
    <source>
        <dbReference type="SMART" id="SM00507"/>
    </source>
</evidence>
<dbReference type="InterPro" id="IPR003870">
    <property type="entry name" value="DUF222"/>
</dbReference>
<dbReference type="SMART" id="SM00507">
    <property type="entry name" value="HNHc"/>
    <property type="match status" value="1"/>
</dbReference>
<evidence type="ECO:0000256" key="2">
    <source>
        <dbReference type="SAM" id="MobiDB-lite"/>
    </source>
</evidence>
<protein>
    <recommendedName>
        <fullName evidence="3">HNH nuclease domain-containing protein</fullName>
    </recommendedName>
</protein>
<comment type="similarity">
    <text evidence="1">Belongs to the Rv1128c/1148c/1588c/1702c/1945/3466 family.</text>
</comment>
<evidence type="ECO:0000313" key="4">
    <source>
        <dbReference type="EMBL" id="MBP2385767.1"/>
    </source>
</evidence>
<organism evidence="4 5">
    <name type="scientific">Paeniglutamicibacter kerguelensis</name>
    <dbReference type="NCBI Taxonomy" id="254788"/>
    <lineage>
        <taxon>Bacteria</taxon>
        <taxon>Bacillati</taxon>
        <taxon>Actinomycetota</taxon>
        <taxon>Actinomycetes</taxon>
        <taxon>Micrococcales</taxon>
        <taxon>Micrococcaceae</taxon>
        <taxon>Paeniglutamicibacter</taxon>
    </lineage>
</organism>
<dbReference type="Proteomes" id="UP001296993">
    <property type="component" value="Unassembled WGS sequence"/>
</dbReference>
<gene>
    <name evidence="4" type="ORF">JOF47_001278</name>
</gene>
<reference evidence="4 5" key="1">
    <citation type="submission" date="2021-03" db="EMBL/GenBank/DDBJ databases">
        <title>Sequencing the genomes of 1000 actinobacteria strains.</title>
        <authorList>
            <person name="Klenk H.-P."/>
        </authorList>
    </citation>
    <scope>NUCLEOTIDE SEQUENCE [LARGE SCALE GENOMIC DNA]</scope>
    <source>
        <strain evidence="4 5">DSM 15797</strain>
    </source>
</reference>
<dbReference type="InterPro" id="IPR003615">
    <property type="entry name" value="HNH_nuc"/>
</dbReference>
<proteinExistence type="inferred from homology"/>
<feature type="compositionally biased region" description="Basic and acidic residues" evidence="2">
    <location>
        <begin position="363"/>
        <end position="374"/>
    </location>
</feature>
<feature type="region of interest" description="Disordered" evidence="2">
    <location>
        <begin position="303"/>
        <end position="375"/>
    </location>
</feature>
<dbReference type="Pfam" id="PF02720">
    <property type="entry name" value="DUF222"/>
    <property type="match status" value="1"/>
</dbReference>
<name>A0ABS4XBB8_9MICC</name>
<evidence type="ECO:0000313" key="5">
    <source>
        <dbReference type="Proteomes" id="UP001296993"/>
    </source>
</evidence>
<dbReference type="Pfam" id="PF01844">
    <property type="entry name" value="HNH"/>
    <property type="match status" value="1"/>
</dbReference>
<keyword evidence="5" id="KW-1185">Reference proteome</keyword>
<dbReference type="CDD" id="cd00085">
    <property type="entry name" value="HNHc"/>
    <property type="match status" value="1"/>
</dbReference>